<gene>
    <name evidence="1" type="ORF">NCTC12877_02288</name>
</gene>
<dbReference type="EMBL" id="UGQB01000004">
    <property type="protein sequence ID" value="STZ09273.1"/>
    <property type="molecule type" value="Genomic_DNA"/>
</dbReference>
<dbReference type="AlphaFoldDB" id="A0A378R1S1"/>
<keyword evidence="2" id="KW-1185">Reference proteome</keyword>
<reference evidence="1 2" key="1">
    <citation type="submission" date="2018-06" db="EMBL/GenBank/DDBJ databases">
        <authorList>
            <consortium name="Pathogen Informatics"/>
            <person name="Doyle S."/>
        </authorList>
    </citation>
    <scope>NUCLEOTIDE SEQUENCE [LARGE SCALE GENOMIC DNA]</scope>
    <source>
        <strain evidence="1 2">NCTC12877</strain>
    </source>
</reference>
<dbReference type="STRING" id="1122244.GCA_000426885_02146"/>
<accession>A0A378R1S1</accession>
<proteinExistence type="predicted"/>
<protein>
    <submittedName>
        <fullName evidence="1">Uncharacterized protein</fullName>
    </submittedName>
</protein>
<name>A0A378R1S1_9GAMM</name>
<dbReference type="Proteomes" id="UP000254065">
    <property type="component" value="Unassembled WGS sequence"/>
</dbReference>
<evidence type="ECO:0000313" key="1">
    <source>
        <dbReference type="EMBL" id="STZ09273.1"/>
    </source>
</evidence>
<evidence type="ECO:0000313" key="2">
    <source>
        <dbReference type="Proteomes" id="UP000254065"/>
    </source>
</evidence>
<sequence>MFVNEWVYNQSVVGFGWLGFDNKPSMLRPKMLGITLTLPNLSSKEIPFEG</sequence>
<organism evidence="1 2">
    <name type="scientific">Moraxella caprae</name>
    <dbReference type="NCBI Taxonomy" id="90240"/>
    <lineage>
        <taxon>Bacteria</taxon>
        <taxon>Pseudomonadati</taxon>
        <taxon>Pseudomonadota</taxon>
        <taxon>Gammaproteobacteria</taxon>
        <taxon>Moraxellales</taxon>
        <taxon>Moraxellaceae</taxon>
        <taxon>Moraxella</taxon>
    </lineage>
</organism>